<evidence type="ECO:0000313" key="2">
    <source>
        <dbReference type="Proteomes" id="UP000828048"/>
    </source>
</evidence>
<name>A0ACB7ZJI9_9ERIC</name>
<keyword evidence="2" id="KW-1185">Reference proteome</keyword>
<reference evidence="1 2" key="1">
    <citation type="journal article" date="2021" name="Hortic Res">
        <title>High-quality reference genome and annotation aids understanding of berry development for evergreen blueberry (Vaccinium darrowii).</title>
        <authorList>
            <person name="Yu J."/>
            <person name="Hulse-Kemp A.M."/>
            <person name="Babiker E."/>
            <person name="Staton M."/>
        </authorList>
    </citation>
    <scope>NUCLEOTIDE SEQUENCE [LARGE SCALE GENOMIC DNA]</scope>
    <source>
        <strain evidence="2">cv. NJ 8807/NJ 8810</strain>
        <tissue evidence="1">Young leaf</tissue>
    </source>
</reference>
<dbReference type="EMBL" id="CM037159">
    <property type="protein sequence ID" value="KAH7866146.1"/>
    <property type="molecule type" value="Genomic_DNA"/>
</dbReference>
<protein>
    <submittedName>
        <fullName evidence="1">Uncharacterized protein</fullName>
    </submittedName>
</protein>
<organism evidence="1 2">
    <name type="scientific">Vaccinium darrowii</name>
    <dbReference type="NCBI Taxonomy" id="229202"/>
    <lineage>
        <taxon>Eukaryota</taxon>
        <taxon>Viridiplantae</taxon>
        <taxon>Streptophyta</taxon>
        <taxon>Embryophyta</taxon>
        <taxon>Tracheophyta</taxon>
        <taxon>Spermatophyta</taxon>
        <taxon>Magnoliopsida</taxon>
        <taxon>eudicotyledons</taxon>
        <taxon>Gunneridae</taxon>
        <taxon>Pentapetalae</taxon>
        <taxon>asterids</taxon>
        <taxon>Ericales</taxon>
        <taxon>Ericaceae</taxon>
        <taxon>Vaccinioideae</taxon>
        <taxon>Vaccinieae</taxon>
        <taxon>Vaccinium</taxon>
    </lineage>
</organism>
<accession>A0ACB7ZJI9</accession>
<dbReference type="Proteomes" id="UP000828048">
    <property type="component" value="Chromosome 9"/>
</dbReference>
<gene>
    <name evidence="1" type="ORF">Vadar_016218</name>
</gene>
<evidence type="ECO:0000313" key="1">
    <source>
        <dbReference type="EMBL" id="KAH7866146.1"/>
    </source>
</evidence>
<comment type="caution">
    <text evidence="1">The sequence shown here is derived from an EMBL/GenBank/DDBJ whole genome shotgun (WGS) entry which is preliminary data.</text>
</comment>
<sequence length="795" mass="87732">MSGALNSSSLTSVSTAVDATPVCVPYIGVSSRGIFHGESPLHFAFPILLVQLGVVSFFCGTLRMLLKPFGQPNYVADLLGGIVLGPTFMGLSKNFYEWVSSNESVMILDLYALLGIYIFTFIVGIRTDVTVVKRAGSLSLIIGITSFCLPLLMTKVVAVFLESNVEMEEDFQNSINALSFLQSIINFHGMYSILIELKLLNSELGRLALSSSMIGSICSWFCAVVGRSVMDVRIGLSKQVLGTLSSRLFFAFSLVFICRPVMSWMIKKTPEAKTLKEQYVCALSLMLMVYIFYCQLTGIEVLAGTLFLGVAVPPGPPLGSGLVDKLELFTTAVFFPSFTARVGEQVDAYLITWSNFWKVELFIVAGVLGKLLGTMVPSIYRKVPVVDAFLIGLLMSCQGLFDIGLFIFGLRIKTITAEAFSIMVIMAILQAGIIKPLVRYLYNPSRKNLSHKRRSIQHSTRNAELRILACISQEDEVPGVIDILEASNPTLVSPIGVYVLELVELVGQAIPLLIHHRKKKLARSNTTQSHRIIKAFHQFQMRNEGIVSVQCFTAIAPLDSIHDDICSLSNEKTTSLVIIPFHKSDGPALRVMHKKVLQGVCCSVGILVDRAHTHGICNVSQNRSNSWFSLRICVIFIGGPDDREALAYASRMAEHPNITITVVRIYEVGHDEFDLVEAQLDLNAVNDFRIIHADNSRAEYKEEGVHDGPETAEVLHTLSDQGFDLILVGRRQEMGSSLVMGLSEWCEYRELGVIGDILISSDFKSEASVLVVQQAASGVDYNVTENSIPWSRQYF</sequence>
<proteinExistence type="predicted"/>